<dbReference type="PANTHER" id="PTHR43507:SF4">
    <property type="entry name" value="PROTON-TRANSLOCATING NADH-QUINONE OXIDOREDUCTASE, CHAIN M"/>
    <property type="match status" value="1"/>
</dbReference>
<dbReference type="GO" id="GO:0012505">
    <property type="term" value="C:endomembrane system"/>
    <property type="evidence" value="ECO:0007669"/>
    <property type="project" value="UniProtKB-SubCell"/>
</dbReference>
<evidence type="ECO:0000256" key="2">
    <source>
        <dbReference type="ARBA" id="ARBA00009025"/>
    </source>
</evidence>
<accession>A0A7V4XS01</accession>
<feature type="transmembrane region" description="Helical" evidence="7">
    <location>
        <begin position="144"/>
        <end position="167"/>
    </location>
</feature>
<feature type="domain" description="NADH:quinone oxidoreductase/Mrp antiporter transmembrane" evidence="8">
    <location>
        <begin position="138"/>
        <end position="443"/>
    </location>
</feature>
<keyword evidence="3 6" id="KW-0812">Transmembrane</keyword>
<gene>
    <name evidence="9" type="ORF">ENW50_05005</name>
</gene>
<evidence type="ECO:0000256" key="3">
    <source>
        <dbReference type="ARBA" id="ARBA00022692"/>
    </source>
</evidence>
<protein>
    <submittedName>
        <fullName evidence="9">NADH-quinone oxidoreductase subunit M</fullName>
    </submittedName>
</protein>
<comment type="caution">
    <text evidence="9">The sequence shown here is derived from an EMBL/GenBank/DDBJ whole genome shotgun (WGS) entry which is preliminary data.</text>
</comment>
<feature type="transmembrane region" description="Helical" evidence="7">
    <location>
        <begin position="395"/>
        <end position="420"/>
    </location>
</feature>
<dbReference type="GO" id="GO:0003954">
    <property type="term" value="F:NADH dehydrogenase activity"/>
    <property type="evidence" value="ECO:0007669"/>
    <property type="project" value="TreeGrafter"/>
</dbReference>
<keyword evidence="5 7" id="KW-0472">Membrane</keyword>
<dbReference type="Pfam" id="PF00361">
    <property type="entry name" value="Proton_antipo_M"/>
    <property type="match status" value="1"/>
</dbReference>
<dbReference type="AlphaFoldDB" id="A0A7V4XS01"/>
<feature type="transmembrane region" description="Helical" evidence="7">
    <location>
        <begin position="300"/>
        <end position="318"/>
    </location>
</feature>
<dbReference type="InterPro" id="IPR003918">
    <property type="entry name" value="NADH_UbQ_OxRdtase"/>
</dbReference>
<dbReference type="NCBIfam" id="TIGR01972">
    <property type="entry name" value="NDH_I_M"/>
    <property type="match status" value="1"/>
</dbReference>
<dbReference type="PRINTS" id="PR01437">
    <property type="entry name" value="NUOXDRDTASE4"/>
</dbReference>
<evidence type="ECO:0000256" key="5">
    <source>
        <dbReference type="ARBA" id="ARBA00023136"/>
    </source>
</evidence>
<comment type="similarity">
    <text evidence="2">Belongs to the complex I subunit 4 family.</text>
</comment>
<feature type="transmembrane region" description="Helical" evidence="7">
    <location>
        <begin position="84"/>
        <end position="109"/>
    </location>
</feature>
<feature type="transmembrane region" description="Helical" evidence="7">
    <location>
        <begin position="324"/>
        <end position="344"/>
    </location>
</feature>
<feature type="transmembrane region" description="Helical" evidence="7">
    <location>
        <begin position="44"/>
        <end position="64"/>
    </location>
</feature>
<evidence type="ECO:0000256" key="4">
    <source>
        <dbReference type="ARBA" id="ARBA00022989"/>
    </source>
</evidence>
<organism evidence="9">
    <name type="scientific">Acidobacterium capsulatum</name>
    <dbReference type="NCBI Taxonomy" id="33075"/>
    <lineage>
        <taxon>Bacteria</taxon>
        <taxon>Pseudomonadati</taxon>
        <taxon>Acidobacteriota</taxon>
        <taxon>Terriglobia</taxon>
        <taxon>Terriglobales</taxon>
        <taxon>Acidobacteriaceae</taxon>
        <taxon>Acidobacterium</taxon>
    </lineage>
</organism>
<feature type="transmembrane region" description="Helical" evidence="7">
    <location>
        <begin position="432"/>
        <end position="454"/>
    </location>
</feature>
<comment type="subcellular location">
    <subcellularLocation>
        <location evidence="1">Endomembrane system</location>
        <topology evidence="1">Multi-pass membrane protein</topology>
    </subcellularLocation>
    <subcellularLocation>
        <location evidence="6">Membrane</location>
        <topology evidence="6">Multi-pass membrane protein</topology>
    </subcellularLocation>
</comment>
<feature type="transmembrane region" description="Helical" evidence="7">
    <location>
        <begin position="220"/>
        <end position="239"/>
    </location>
</feature>
<evidence type="ECO:0000313" key="9">
    <source>
        <dbReference type="EMBL" id="HGY94031.1"/>
    </source>
</evidence>
<dbReference type="GO" id="GO:0042773">
    <property type="term" value="P:ATP synthesis coupled electron transport"/>
    <property type="evidence" value="ECO:0007669"/>
    <property type="project" value="InterPro"/>
</dbReference>
<evidence type="ECO:0000256" key="1">
    <source>
        <dbReference type="ARBA" id="ARBA00004127"/>
    </source>
</evidence>
<dbReference type="GO" id="GO:0016020">
    <property type="term" value="C:membrane"/>
    <property type="evidence" value="ECO:0007669"/>
    <property type="project" value="UniProtKB-SubCell"/>
</dbReference>
<dbReference type="GO" id="GO:0048039">
    <property type="term" value="F:ubiquinone binding"/>
    <property type="evidence" value="ECO:0007669"/>
    <property type="project" value="TreeGrafter"/>
</dbReference>
<keyword evidence="4 7" id="KW-1133">Transmembrane helix</keyword>
<feature type="transmembrane region" description="Helical" evidence="7">
    <location>
        <begin position="121"/>
        <end position="138"/>
    </location>
</feature>
<dbReference type="InterPro" id="IPR010227">
    <property type="entry name" value="NADH_Q_OxRdtase_chainM/4"/>
</dbReference>
<dbReference type="EMBL" id="DTKL01000026">
    <property type="protein sequence ID" value="HGY94031.1"/>
    <property type="molecule type" value="Genomic_DNA"/>
</dbReference>
<dbReference type="InterPro" id="IPR001750">
    <property type="entry name" value="ND/Mrp_TM"/>
</dbReference>
<name>A0A7V4XS01_9BACT</name>
<feature type="transmembrane region" description="Helical" evidence="7">
    <location>
        <begin position="12"/>
        <end position="32"/>
    </location>
</feature>
<evidence type="ECO:0000256" key="6">
    <source>
        <dbReference type="RuleBase" id="RU000320"/>
    </source>
</evidence>
<dbReference type="GO" id="GO:0015990">
    <property type="term" value="P:electron transport coupled proton transport"/>
    <property type="evidence" value="ECO:0007669"/>
    <property type="project" value="TreeGrafter"/>
</dbReference>
<feature type="transmembrane region" description="Helical" evidence="7">
    <location>
        <begin position="179"/>
        <end position="200"/>
    </location>
</feature>
<evidence type="ECO:0000259" key="8">
    <source>
        <dbReference type="Pfam" id="PF00361"/>
    </source>
</evidence>
<proteinExistence type="inferred from homology"/>
<sequence length="525" mass="56708">MPLTTISQPLASAPQLAWTIYASFLGAVAVLLTPSSRPQFTRWVALLTSVVGFVLTLGAVLQYQPGSLLLVADSTWIPQLGIRYTLAADGISLTLLLLTGLAAMAGILFSWNIEHRTREFFAFYLVLIGGVYGVFLSFDLFLLFVFYEIAIIPKYFLIAIWGSAPNGDTRPRQYAAMKLALYSFAGSALVLIGILAAWAASGSHTLNLAVLAHYPFSQHFQMWAFPLIFVGFAVLAGLWPFHTWAPTGHAAAPTAASMLLAGVVMKLGAYGCLRVAMMLFPLGLAPWGFHILGLGSWRDVFALLALISIVYGASVALVQRDFKFVIGYSSVSHMGFVLLGLMTLSQIGINGAVLQMFSHGIIAGLLFAVVGRMVYDRTHTRDLAALGPMQLSYALPFAAVTFTLAAMASVGLPGFSGFIAELQVILGVWRSMPWMVFAVALGILIGVAFTWRALTRVFFPASQSDESPAPIEHPLPPITLPERAGALLLLTATIIVGLYPHILMRLILPSLQSPLFSALRNGGWR</sequence>
<dbReference type="PANTHER" id="PTHR43507">
    <property type="entry name" value="NADH-UBIQUINONE OXIDOREDUCTASE CHAIN 4"/>
    <property type="match status" value="1"/>
</dbReference>
<reference evidence="9" key="1">
    <citation type="journal article" date="2020" name="mSystems">
        <title>Genome- and Community-Level Interaction Insights into Carbon Utilization and Element Cycling Functions of Hydrothermarchaeota in Hydrothermal Sediment.</title>
        <authorList>
            <person name="Zhou Z."/>
            <person name="Liu Y."/>
            <person name="Xu W."/>
            <person name="Pan J."/>
            <person name="Luo Z.H."/>
            <person name="Li M."/>
        </authorList>
    </citation>
    <scope>NUCLEOTIDE SEQUENCE [LARGE SCALE GENOMIC DNA]</scope>
    <source>
        <strain evidence="9">SpSt-855</strain>
    </source>
</reference>
<feature type="transmembrane region" description="Helical" evidence="7">
    <location>
        <begin position="484"/>
        <end position="508"/>
    </location>
</feature>
<feature type="transmembrane region" description="Helical" evidence="7">
    <location>
        <begin position="356"/>
        <end position="375"/>
    </location>
</feature>
<evidence type="ECO:0000256" key="7">
    <source>
        <dbReference type="SAM" id="Phobius"/>
    </source>
</evidence>
<dbReference type="GO" id="GO:0008137">
    <property type="term" value="F:NADH dehydrogenase (ubiquinone) activity"/>
    <property type="evidence" value="ECO:0007669"/>
    <property type="project" value="InterPro"/>
</dbReference>